<dbReference type="InterPro" id="IPR008979">
    <property type="entry name" value="Galactose-bd-like_sf"/>
</dbReference>
<evidence type="ECO:0000259" key="2">
    <source>
        <dbReference type="Pfam" id="PF05592"/>
    </source>
</evidence>
<gene>
    <name evidence="6" type="ORF">HGP29_11635</name>
</gene>
<dbReference type="SUPFAM" id="SSF48208">
    <property type="entry name" value="Six-hairpin glycosidases"/>
    <property type="match status" value="1"/>
</dbReference>
<feature type="chain" id="PRO_5030796754" description="Alpha-L-rhamnosidase" evidence="1">
    <location>
        <begin position="22"/>
        <end position="861"/>
    </location>
</feature>
<dbReference type="Pfam" id="PF08531">
    <property type="entry name" value="Bac_rhamnosid_N"/>
    <property type="match status" value="1"/>
</dbReference>
<organism evidence="6 7">
    <name type="scientific">Flammeovirga agarivorans</name>
    <dbReference type="NCBI Taxonomy" id="2726742"/>
    <lineage>
        <taxon>Bacteria</taxon>
        <taxon>Pseudomonadati</taxon>
        <taxon>Bacteroidota</taxon>
        <taxon>Cytophagia</taxon>
        <taxon>Cytophagales</taxon>
        <taxon>Flammeovirgaceae</taxon>
        <taxon>Flammeovirga</taxon>
    </lineage>
</organism>
<dbReference type="Gene3D" id="2.60.420.10">
    <property type="entry name" value="Maltose phosphorylase, domain 3"/>
    <property type="match status" value="1"/>
</dbReference>
<keyword evidence="7" id="KW-1185">Reference proteome</keyword>
<feature type="domain" description="Alpha-L-rhamnosidase six-hairpin glycosidase" evidence="4">
    <location>
        <begin position="422"/>
        <end position="691"/>
    </location>
</feature>
<dbReference type="InterPro" id="IPR012341">
    <property type="entry name" value="6hp_glycosidase-like_sf"/>
</dbReference>
<dbReference type="SUPFAM" id="SSF49785">
    <property type="entry name" value="Galactose-binding domain-like"/>
    <property type="match status" value="1"/>
</dbReference>
<dbReference type="PANTHER" id="PTHR34987">
    <property type="entry name" value="C, PUTATIVE (AFU_ORTHOLOGUE AFUA_3G02880)-RELATED"/>
    <property type="match status" value="1"/>
</dbReference>
<evidence type="ECO:0000313" key="6">
    <source>
        <dbReference type="EMBL" id="NLR91865.1"/>
    </source>
</evidence>
<proteinExistence type="predicted"/>
<dbReference type="EMBL" id="JABAIL010000003">
    <property type="protein sequence ID" value="NLR91865.1"/>
    <property type="molecule type" value="Genomic_DNA"/>
</dbReference>
<dbReference type="RefSeq" id="WP_168882578.1">
    <property type="nucleotide sequence ID" value="NZ_JABAIL010000003.1"/>
</dbReference>
<dbReference type="InterPro" id="IPR035398">
    <property type="entry name" value="Bac_rhamnosid_C"/>
</dbReference>
<feature type="domain" description="Bacterial alpha-L-rhamnosidase N-terminal" evidence="3">
    <location>
        <begin position="78"/>
        <end position="230"/>
    </location>
</feature>
<evidence type="ECO:0000313" key="7">
    <source>
        <dbReference type="Proteomes" id="UP000585050"/>
    </source>
</evidence>
<evidence type="ECO:0000259" key="5">
    <source>
        <dbReference type="Pfam" id="PF17390"/>
    </source>
</evidence>
<dbReference type="InterPro" id="IPR013737">
    <property type="entry name" value="Bac_rhamnosid_N"/>
</dbReference>
<evidence type="ECO:0000259" key="3">
    <source>
        <dbReference type="Pfam" id="PF08531"/>
    </source>
</evidence>
<name>A0A7X8XW95_9BACT</name>
<comment type="caution">
    <text evidence="6">The sequence shown here is derived from an EMBL/GenBank/DDBJ whole genome shotgun (WGS) entry which is preliminary data.</text>
</comment>
<dbReference type="AlphaFoldDB" id="A0A7X8XW95"/>
<feature type="domain" description="Alpha-L-rhamnosidase C-terminal" evidence="5">
    <location>
        <begin position="764"/>
        <end position="823"/>
    </location>
</feature>
<protein>
    <recommendedName>
        <fullName evidence="8">Alpha-L-rhamnosidase</fullName>
    </recommendedName>
</protein>
<dbReference type="Gene3D" id="2.60.120.260">
    <property type="entry name" value="Galactose-binding domain-like"/>
    <property type="match status" value="2"/>
</dbReference>
<dbReference type="PANTHER" id="PTHR34987:SF2">
    <property type="entry name" value="B, PUTATIVE (AFU_ORTHOLOGUE AFUA_7G05040)-RELATED"/>
    <property type="match status" value="1"/>
</dbReference>
<dbReference type="InterPro" id="IPR035396">
    <property type="entry name" value="Bac_rhamnosid6H"/>
</dbReference>
<dbReference type="Proteomes" id="UP000585050">
    <property type="component" value="Unassembled WGS sequence"/>
</dbReference>
<sequence length="861" mass="97721">MIGAKKISVALLCALPFFSWAQTSDLDNGITGHWEESYAPQKQDWQAYWIWNTDDGKEETKQHKVLFRKSFQLSEIPADAILKITASSLYKLYINGEYINRGPARSAPHHQSYDVLDIKSALQTGKNVIAVEAHYQQGENAYHLKGRGGFLAELSIGDQLISTDNTWKVAVDKTWNNEAPRINRFQLVVTDQVDLRNKEEGWNQLDFDDSKWSSAVGLQRNSGWPSAQKNAKPRAITTPWTNLEQRHIPYLIEQDVKATSLIDAEYVDSYFTSEEKWDRKVKLKRSVLSNIKTKNYLKGKGPLVLEVSDQPYLLVFDFGTLLNGMPKFDIEGEAGTKVEVVGIPYMVDDQFTCKVVDSRLVDEVILSGKREQWEAQYFKPTRYLAMVIHPQKNPVKIYDFSLHQIKYPFATDGDISSTTADWVKAYTEATEETIDVCTTDGYTDNYRERRQYAQTGYYGAMGNYWTFGDYALQAAKLVQVAQEAESNGLFPAYGPLLNNDFMVILDSDILWVRSLHNYLLYSGDQETVEMLIPAAQKLMNLLETYTNSDGLIDNPAYAYWLDHAKNDRRGANLNLNGHYIGALQDFAEILSWMGQEGGEKYIQQANKAKQAIQDKFWNEKKGLFADALIDGQQSNQFSEHAQAMVLTFGIATDQQAEKLIPQLLKKDELNYVKRENGMFMVTPAMSYFLHKGLANYGFIDESFELFRRRFDEMLAPEMNGTLWEEWWRDASGRFGKKGMIGRTRSDAQTESAFATALFAEYLVGIQPTKPGMTELVLAKTEASIEDISATIPTPLGMLKINWKVKGGVTSLEVEVPKGTTIKLDQKSLGSQVEINGKKQDNKENYVLLEEGKYQVSSSKEM</sequence>
<feature type="signal peptide" evidence="1">
    <location>
        <begin position="1"/>
        <end position="21"/>
    </location>
</feature>
<feature type="domain" description="Alpha-L-rhamnosidase concanavalin-like" evidence="2">
    <location>
        <begin position="314"/>
        <end position="385"/>
    </location>
</feature>
<dbReference type="GO" id="GO:0005975">
    <property type="term" value="P:carbohydrate metabolic process"/>
    <property type="evidence" value="ECO:0007669"/>
    <property type="project" value="InterPro"/>
</dbReference>
<dbReference type="Pfam" id="PF17390">
    <property type="entry name" value="Bac_rhamnosid_C"/>
    <property type="match status" value="1"/>
</dbReference>
<evidence type="ECO:0000259" key="4">
    <source>
        <dbReference type="Pfam" id="PF17389"/>
    </source>
</evidence>
<dbReference type="Pfam" id="PF17389">
    <property type="entry name" value="Bac_rhamnosid6H"/>
    <property type="match status" value="1"/>
</dbReference>
<dbReference type="InterPro" id="IPR008928">
    <property type="entry name" value="6-hairpin_glycosidase_sf"/>
</dbReference>
<keyword evidence="1" id="KW-0732">Signal</keyword>
<dbReference type="InterPro" id="IPR008902">
    <property type="entry name" value="Rhamnosid_concanavalin"/>
</dbReference>
<evidence type="ECO:0000256" key="1">
    <source>
        <dbReference type="SAM" id="SignalP"/>
    </source>
</evidence>
<accession>A0A7X8XW95</accession>
<reference evidence="6 7" key="1">
    <citation type="submission" date="2020-04" db="EMBL/GenBank/DDBJ databases">
        <title>Flammeovirga sp. SR4, a novel species isolated from seawater.</title>
        <authorList>
            <person name="Wang X."/>
        </authorList>
    </citation>
    <scope>NUCLEOTIDE SEQUENCE [LARGE SCALE GENOMIC DNA]</scope>
    <source>
        <strain evidence="6 7">SR4</strain>
    </source>
</reference>
<dbReference type="Gene3D" id="1.50.10.10">
    <property type="match status" value="1"/>
</dbReference>
<dbReference type="Pfam" id="PF05592">
    <property type="entry name" value="Bac_rhamnosid"/>
    <property type="match status" value="1"/>
</dbReference>
<evidence type="ECO:0008006" key="8">
    <source>
        <dbReference type="Google" id="ProtNLM"/>
    </source>
</evidence>